<accession>A0A2J6R9F7</accession>
<evidence type="ECO:0000256" key="1">
    <source>
        <dbReference type="SAM" id="MobiDB-lite"/>
    </source>
</evidence>
<keyword evidence="3" id="KW-1185">Reference proteome</keyword>
<protein>
    <submittedName>
        <fullName evidence="2">Uncharacterized protein</fullName>
    </submittedName>
</protein>
<name>A0A2J6R9F7_HYAVF</name>
<evidence type="ECO:0000313" key="2">
    <source>
        <dbReference type="EMBL" id="PMD35140.1"/>
    </source>
</evidence>
<dbReference type="AlphaFoldDB" id="A0A2J6R9F7"/>
<organism evidence="2 3">
    <name type="scientific">Hyaloscypha variabilis (strain UAMH 11265 / GT02V1 / F)</name>
    <name type="common">Meliniomyces variabilis</name>
    <dbReference type="NCBI Taxonomy" id="1149755"/>
    <lineage>
        <taxon>Eukaryota</taxon>
        <taxon>Fungi</taxon>
        <taxon>Dikarya</taxon>
        <taxon>Ascomycota</taxon>
        <taxon>Pezizomycotina</taxon>
        <taxon>Leotiomycetes</taxon>
        <taxon>Helotiales</taxon>
        <taxon>Hyaloscyphaceae</taxon>
        <taxon>Hyaloscypha</taxon>
        <taxon>Hyaloscypha variabilis</taxon>
    </lineage>
</organism>
<dbReference type="Proteomes" id="UP000235786">
    <property type="component" value="Unassembled WGS sequence"/>
</dbReference>
<feature type="compositionally biased region" description="Basic and acidic residues" evidence="1">
    <location>
        <begin position="245"/>
        <end position="259"/>
    </location>
</feature>
<feature type="compositionally biased region" description="Polar residues" evidence="1">
    <location>
        <begin position="63"/>
        <end position="77"/>
    </location>
</feature>
<feature type="region of interest" description="Disordered" evidence="1">
    <location>
        <begin position="57"/>
        <end position="89"/>
    </location>
</feature>
<sequence>MVLDLFDSAVDEISKDLDGLLMAGLKVRMSNVLTKEMMDKMPESRWPSLLNRCLSQLPFPASDQPSSPLDTTISEGSQKSEDGSSFMFDEPTQMRDGIERLPLAVEDEFKYLLSIKLPNQDISRKEGWEPLTYKTDDSQHENRINANALERLGFDLYEQMDRLIEVPIRLGNSEDWQKHKLRILPVKNFQDCDILLGRDAVSKHLKCITNPFVPGLTKSKLKQHNSFGKQEDNEHGFKHKSGPNIEHDNETSSHGMPPDDKIRMATMAGKNMTGTMKDQATLTAGWLRDWFPSGTYPTDEAFRTADKICRHRGDTMEDQISFTQELIGFWFPSMNSMSQRKRPKN</sequence>
<dbReference type="EMBL" id="KZ613952">
    <property type="protein sequence ID" value="PMD35140.1"/>
    <property type="molecule type" value="Genomic_DNA"/>
</dbReference>
<proteinExistence type="predicted"/>
<feature type="region of interest" description="Disordered" evidence="1">
    <location>
        <begin position="224"/>
        <end position="259"/>
    </location>
</feature>
<evidence type="ECO:0000313" key="3">
    <source>
        <dbReference type="Proteomes" id="UP000235786"/>
    </source>
</evidence>
<gene>
    <name evidence="2" type="ORF">L207DRAFT_637537</name>
</gene>
<reference evidence="2 3" key="1">
    <citation type="submission" date="2016-04" db="EMBL/GenBank/DDBJ databases">
        <title>A degradative enzymes factory behind the ericoid mycorrhizal symbiosis.</title>
        <authorList>
            <consortium name="DOE Joint Genome Institute"/>
            <person name="Martino E."/>
            <person name="Morin E."/>
            <person name="Grelet G."/>
            <person name="Kuo A."/>
            <person name="Kohler A."/>
            <person name="Daghino S."/>
            <person name="Barry K."/>
            <person name="Choi C."/>
            <person name="Cichocki N."/>
            <person name="Clum A."/>
            <person name="Copeland A."/>
            <person name="Hainaut M."/>
            <person name="Haridas S."/>
            <person name="Labutti K."/>
            <person name="Lindquist E."/>
            <person name="Lipzen A."/>
            <person name="Khouja H.-R."/>
            <person name="Murat C."/>
            <person name="Ohm R."/>
            <person name="Olson A."/>
            <person name="Spatafora J."/>
            <person name="Veneault-Fourrey C."/>
            <person name="Henrissat B."/>
            <person name="Grigoriev I."/>
            <person name="Martin F."/>
            <person name="Perotto S."/>
        </authorList>
    </citation>
    <scope>NUCLEOTIDE SEQUENCE [LARGE SCALE GENOMIC DNA]</scope>
    <source>
        <strain evidence="2 3">F</strain>
    </source>
</reference>